<dbReference type="PANTHER" id="PTHR43851">
    <property type="match status" value="1"/>
</dbReference>
<keyword evidence="3" id="KW-0547">Nucleotide-binding</keyword>
<dbReference type="GO" id="GO:0006744">
    <property type="term" value="P:ubiquinone biosynthetic process"/>
    <property type="evidence" value="ECO:0007669"/>
    <property type="project" value="TreeGrafter"/>
</dbReference>
<evidence type="ECO:0000256" key="1">
    <source>
        <dbReference type="ARBA" id="ARBA00009670"/>
    </source>
</evidence>
<dbReference type="GO" id="GO:0016740">
    <property type="term" value="F:transferase activity"/>
    <property type="evidence" value="ECO:0007669"/>
    <property type="project" value="UniProtKB-KW"/>
</dbReference>
<dbReference type="GO" id="GO:0005524">
    <property type="term" value="F:ATP binding"/>
    <property type="evidence" value="ECO:0007669"/>
    <property type="project" value="UniProtKB-KW"/>
</dbReference>
<accession>A0A165GJJ6</accession>
<reference evidence="6 7" key="1">
    <citation type="journal article" date="2016" name="Mol. Biol. Evol.">
        <title>Comparative Genomics of Early-Diverging Mushroom-Forming Fungi Provides Insights into the Origins of Lignocellulose Decay Capabilities.</title>
        <authorList>
            <person name="Nagy L.G."/>
            <person name="Riley R."/>
            <person name="Tritt A."/>
            <person name="Adam C."/>
            <person name="Daum C."/>
            <person name="Floudas D."/>
            <person name="Sun H."/>
            <person name="Yadav J.S."/>
            <person name="Pangilinan J."/>
            <person name="Larsson K.H."/>
            <person name="Matsuura K."/>
            <person name="Barry K."/>
            <person name="Labutti K."/>
            <person name="Kuo R."/>
            <person name="Ohm R.A."/>
            <person name="Bhattacharya S.S."/>
            <person name="Shirouzu T."/>
            <person name="Yoshinaga Y."/>
            <person name="Martin F.M."/>
            <person name="Grigoriev I.V."/>
            <person name="Hibbett D.S."/>
        </authorList>
    </citation>
    <scope>NUCLEOTIDE SEQUENCE [LARGE SCALE GENOMIC DNA]</scope>
    <source>
        <strain evidence="6 7">HHB12733</strain>
    </source>
</reference>
<dbReference type="EMBL" id="KV423954">
    <property type="protein sequence ID" value="KZT58150.1"/>
    <property type="molecule type" value="Genomic_DNA"/>
</dbReference>
<keyword evidence="4" id="KW-0067">ATP-binding</keyword>
<dbReference type="Pfam" id="PF03109">
    <property type="entry name" value="ABC1"/>
    <property type="match status" value="1"/>
</dbReference>
<protein>
    <submittedName>
        <fullName evidence="6">ABC1-domain-containing protein</fullName>
    </submittedName>
</protein>
<dbReference type="InParanoid" id="A0A165GJJ6"/>
<evidence type="ECO:0000256" key="2">
    <source>
        <dbReference type="ARBA" id="ARBA00022679"/>
    </source>
</evidence>
<dbReference type="AlphaFoldDB" id="A0A165GJJ6"/>
<feature type="domain" description="ABC1 atypical kinase-like" evidence="5">
    <location>
        <begin position="257"/>
        <end position="498"/>
    </location>
</feature>
<evidence type="ECO:0000313" key="7">
    <source>
        <dbReference type="Proteomes" id="UP000076842"/>
    </source>
</evidence>
<dbReference type="InterPro" id="IPR011009">
    <property type="entry name" value="Kinase-like_dom_sf"/>
</dbReference>
<dbReference type="STRING" id="1353952.A0A165GJJ6"/>
<evidence type="ECO:0000256" key="3">
    <source>
        <dbReference type="ARBA" id="ARBA00022741"/>
    </source>
</evidence>
<dbReference type="InterPro" id="IPR051409">
    <property type="entry name" value="Atypical_kinase_ADCK"/>
</dbReference>
<evidence type="ECO:0000256" key="4">
    <source>
        <dbReference type="ARBA" id="ARBA00022840"/>
    </source>
</evidence>
<dbReference type="Proteomes" id="UP000076842">
    <property type="component" value="Unassembled WGS sequence"/>
</dbReference>
<gene>
    <name evidence="6" type="ORF">CALCODRAFT_255950</name>
</gene>
<dbReference type="OrthoDB" id="201153at2759"/>
<evidence type="ECO:0000313" key="6">
    <source>
        <dbReference type="EMBL" id="KZT58150.1"/>
    </source>
</evidence>
<dbReference type="PANTHER" id="PTHR43851:SF3">
    <property type="entry name" value="COENZYME Q8"/>
    <property type="match status" value="1"/>
</dbReference>
<dbReference type="InterPro" id="IPR034646">
    <property type="entry name" value="ADCK3_dom"/>
</dbReference>
<organism evidence="6 7">
    <name type="scientific">Calocera cornea HHB12733</name>
    <dbReference type="NCBI Taxonomy" id="1353952"/>
    <lineage>
        <taxon>Eukaryota</taxon>
        <taxon>Fungi</taxon>
        <taxon>Dikarya</taxon>
        <taxon>Basidiomycota</taxon>
        <taxon>Agaricomycotina</taxon>
        <taxon>Dacrymycetes</taxon>
        <taxon>Dacrymycetales</taxon>
        <taxon>Dacrymycetaceae</taxon>
        <taxon>Calocera</taxon>
    </lineage>
</organism>
<dbReference type="InterPro" id="IPR004147">
    <property type="entry name" value="ABC1_dom"/>
</dbReference>
<keyword evidence="2" id="KW-0808">Transferase</keyword>
<dbReference type="FunCoup" id="A0A165GJJ6">
    <property type="interactions" value="173"/>
</dbReference>
<dbReference type="SUPFAM" id="SSF56112">
    <property type="entry name" value="Protein kinase-like (PK-like)"/>
    <property type="match status" value="1"/>
</dbReference>
<evidence type="ECO:0000259" key="5">
    <source>
        <dbReference type="Pfam" id="PF03109"/>
    </source>
</evidence>
<comment type="similarity">
    <text evidence="1">Belongs to the protein kinase superfamily. ADCK protein kinase family.</text>
</comment>
<proteinExistence type="inferred from homology"/>
<sequence length="600" mass="66195">MPSSLLDALSVVSSASRIARRSATIQIALWARRSRLPENVPVSSPAVVPSCEQLPRYPTAASITNTSNTVEPTSASASTVAVYGDSQATASQETAAIGTGLLSVLEIDSGPPRALLDEKRDRRVPDLVDGSDYIASGPIDASTSAVTNDGALAQLNSDERLDETPVVLKPSRVPSSRLARLFHYGGLAAGLGVGVASEFLRRGNGEGNSGSLLLSEGNVSRLVDKLSKMRGAALKLGQFLSIHAHVLPPQLESVFQQLQNKANYMPNWQMEQVMKAELGTDWRTAFVHFDPIPIASASIGQVHRARLADGDLDVAVKIQFPNVAQSITSDLSNLSLLLATSSLLPRGLFLNNTIKAMQQELTDECDYEREAHYMQVFADKLQGDDDFSVPKVVSKLTTKRVLVMDWMQGVPLTRAAHFDQATKNEIASRVLRLCLRELFDFSMMQTDPNWTNFMWNSRTHIELIDYGATREYSRTFIDQWLRLLRAAIDRDEQACLQASQEVGYLTGDENEEMVSAHLKSLFLLAVPFRESSGQPYQFSGQTITDQIKALIPVMLRHRLIPPPRETYSLNRMLSGAFLLCARLDAEVPCSQIWRETTKQY</sequence>
<keyword evidence="7" id="KW-1185">Reference proteome</keyword>
<dbReference type="CDD" id="cd13970">
    <property type="entry name" value="ABC1_ADCK3"/>
    <property type="match status" value="1"/>
</dbReference>
<name>A0A165GJJ6_9BASI</name>